<dbReference type="Pfam" id="PF13524">
    <property type="entry name" value="Glyco_trans_1_2"/>
    <property type="match status" value="1"/>
</dbReference>
<proteinExistence type="predicted"/>
<organism evidence="2 3">
    <name type="scientific">Candidatus Nitrosotenuis cloacae</name>
    <dbReference type="NCBI Taxonomy" id="1603555"/>
    <lineage>
        <taxon>Archaea</taxon>
        <taxon>Nitrososphaerota</taxon>
        <taxon>Candidatus Nitrosotenuis</taxon>
    </lineage>
</organism>
<gene>
    <name evidence="2" type="ORF">SU86_007020</name>
</gene>
<reference evidence="2 3" key="1">
    <citation type="journal article" date="2016" name="Sci. Rep.">
        <title>A novel ammonia-oxidizing archaeon from wastewater treatment plant: Its enrichment, physiological and genomic characteristics.</title>
        <authorList>
            <person name="Li Y."/>
            <person name="Ding K."/>
            <person name="Wen X."/>
            <person name="Zhang B."/>
            <person name="Shen B."/>
            <person name="Yang Y."/>
        </authorList>
    </citation>
    <scope>NUCLEOTIDE SEQUENCE [LARGE SCALE GENOMIC DNA]</scope>
    <source>
        <strain evidence="2 3">SAT1</strain>
    </source>
</reference>
<accession>A0A3G1B1Z4</accession>
<dbReference type="STRING" id="1603555.SU86_007020"/>
<dbReference type="InterPro" id="IPR055259">
    <property type="entry name" value="YkvP/CgeB_Glyco_trans-like"/>
</dbReference>
<evidence type="ECO:0000259" key="1">
    <source>
        <dbReference type="Pfam" id="PF13524"/>
    </source>
</evidence>
<dbReference type="EMBL" id="CP011097">
    <property type="protein sequence ID" value="AJZ76158.2"/>
    <property type="molecule type" value="Genomic_DNA"/>
</dbReference>
<protein>
    <recommendedName>
        <fullName evidence="1">Spore protein YkvP/CgeB glycosyl transferase-like domain-containing protein</fullName>
    </recommendedName>
</protein>
<name>A0A3G1B1Z4_9ARCH</name>
<evidence type="ECO:0000313" key="3">
    <source>
        <dbReference type="Proteomes" id="UP000266745"/>
    </source>
</evidence>
<keyword evidence="3" id="KW-1185">Reference proteome</keyword>
<dbReference type="RefSeq" id="WP_048186847.1">
    <property type="nucleotide sequence ID" value="NZ_CP011097.1"/>
</dbReference>
<dbReference type="GeneID" id="24874304"/>
<evidence type="ECO:0000313" key="2">
    <source>
        <dbReference type="EMBL" id="AJZ76158.2"/>
    </source>
</evidence>
<sequence length="326" mass="38279">MDEKIRVAFLYKKSNPLLSPTNYDTTYYHFFMDALKRNSRIDVTYFPTENKMDVRGLKNKFDIILLYENWNGGSPDELIGINELDIPVIARCGDFHAAQKYDTISYHEKYKINHYFGFNTKELFYQFYPKNFKYKTVIYGLEPSLYQNVIPFKDRIKNRILNSGAIGNTSLYSRAMNLFKPVHGNPYYEYRLRTKCNKLPYVDYTSTLQHEFIGDKYPLLLQKYQAAIAATTFGPTIKYWEIPAAGCLTFMEITKKNGGEYLGYTDEETAIFINEDNYEEKFKEFLRNPDDPKWEKIANAGRKYALENLNNDKAVDSLVDLMEEFV</sequence>
<dbReference type="AlphaFoldDB" id="A0A3G1B1Z4"/>
<dbReference type="KEGG" id="tah:SU86_007020"/>
<dbReference type="Proteomes" id="UP000266745">
    <property type="component" value="Chromosome"/>
</dbReference>
<feature type="domain" description="Spore protein YkvP/CgeB glycosyl transferase-like" evidence="1">
    <location>
        <begin position="182"/>
        <end position="318"/>
    </location>
</feature>
<dbReference type="OrthoDB" id="11474at2157"/>